<gene>
    <name evidence="3" type="primary">LOC122131728</name>
</gene>
<dbReference type="AlphaFoldDB" id="A0A8M1KIE4"/>
<feature type="compositionally biased region" description="Basic and acidic residues" evidence="1">
    <location>
        <begin position="565"/>
        <end position="588"/>
    </location>
</feature>
<dbReference type="OrthoDB" id="8963249at2759"/>
<name>A0A8M1KIE4_CLUHA</name>
<dbReference type="KEGG" id="char:122131728"/>
<organism evidence="2 3">
    <name type="scientific">Clupea harengus</name>
    <name type="common">Atlantic herring</name>
    <dbReference type="NCBI Taxonomy" id="7950"/>
    <lineage>
        <taxon>Eukaryota</taxon>
        <taxon>Metazoa</taxon>
        <taxon>Chordata</taxon>
        <taxon>Craniata</taxon>
        <taxon>Vertebrata</taxon>
        <taxon>Euteleostomi</taxon>
        <taxon>Actinopterygii</taxon>
        <taxon>Neopterygii</taxon>
        <taxon>Teleostei</taxon>
        <taxon>Clupei</taxon>
        <taxon>Clupeiformes</taxon>
        <taxon>Clupeoidei</taxon>
        <taxon>Clupeidae</taxon>
        <taxon>Clupea</taxon>
    </lineage>
</organism>
<feature type="region of interest" description="Disordered" evidence="1">
    <location>
        <begin position="552"/>
        <end position="588"/>
    </location>
</feature>
<protein>
    <submittedName>
        <fullName evidence="3">Uncharacterized protein LOC122131728</fullName>
    </submittedName>
</protein>
<evidence type="ECO:0000313" key="2">
    <source>
        <dbReference type="Proteomes" id="UP000515152"/>
    </source>
</evidence>
<dbReference type="RefSeq" id="XP_042562320.1">
    <property type="nucleotide sequence ID" value="XM_042706386.1"/>
</dbReference>
<reference evidence="3" key="1">
    <citation type="submission" date="2025-08" db="UniProtKB">
        <authorList>
            <consortium name="RefSeq"/>
        </authorList>
    </citation>
    <scope>IDENTIFICATION</scope>
</reference>
<evidence type="ECO:0000256" key="1">
    <source>
        <dbReference type="SAM" id="MobiDB-lite"/>
    </source>
</evidence>
<evidence type="ECO:0000313" key="3">
    <source>
        <dbReference type="RefSeq" id="XP_042562320.1"/>
    </source>
</evidence>
<sequence length="644" mass="72868">MLLIFMKLLQQGAIKPHFSVHDMIEYMIRQEREAYMERSCQMNGTVDGSSCLMMEVKALIKLLDILREIEQELMEAKESLPTGLFDPSEPSTDNSSLKAVQMAVKVMGYRFIYRPFGPEHYLSEVVVDVVSRLVHLMETNPADAAHRALSVFLRGKASVIALEVLKKLPKDQNIAYYTHLTAQRIVESVQRKLLKSTEITSLDPGSNNDRLITEFTSIIIAKIEKLFRPRCLPLERVNIITVLLRASENRHHADSMKLVIHSDTVTCVIVLVLHLIFSEENNDVESLHTWPIADEVVDRLAMSGARVTKTHHKDNFHIELREIIEMVHSIYAQLLDGSGTKLILQYAMSARARMASKDFACFVAEAILKAHQERPDNVVSAIGKELPCHNLKNVFRDLVARFVCQLFSVSFAEDGLKCLQLAEQLCALVQRDVEEVKDATFPSGLEELQESSASVIQEIAVECYSDYLQAFPSRDDWAVDSFLKDEEHCMQTSGIIITSLFNYFKAPLIPCDKEQDNIKDSEATPSKEKQKDEHSQRKNGCVAYITLSIEECEEESTPPAPLIPCDKEQDNIKDSEATPGKEKQKDEHIQRKNGCVAYITLSIEECEEESTPPEKIKTSKKGIRGFFKRLWKAVNCCAASQEVD</sequence>
<accession>A0A8M1KIE4</accession>
<dbReference type="Proteomes" id="UP000515152">
    <property type="component" value="Unplaced"/>
</dbReference>
<keyword evidence="2" id="KW-1185">Reference proteome</keyword>
<proteinExistence type="predicted"/>
<feature type="region of interest" description="Disordered" evidence="1">
    <location>
        <begin position="516"/>
        <end position="535"/>
    </location>
</feature>
<dbReference type="GeneID" id="122131728"/>